<dbReference type="InterPro" id="IPR019920">
    <property type="entry name" value="F420-binding_dom_put"/>
</dbReference>
<dbReference type="GO" id="GO:0005829">
    <property type="term" value="C:cytosol"/>
    <property type="evidence" value="ECO:0007669"/>
    <property type="project" value="TreeGrafter"/>
</dbReference>
<dbReference type="OrthoDB" id="158738at2"/>
<dbReference type="KEGG" id="ndk:I601_3496"/>
<dbReference type="PANTHER" id="PTHR35176:SF6">
    <property type="entry name" value="HEME OXYGENASE HI_0854-RELATED"/>
    <property type="match status" value="1"/>
</dbReference>
<dbReference type="AlphaFoldDB" id="A0A1A9GQI5"/>
<dbReference type="GO" id="GO:0070967">
    <property type="term" value="F:coenzyme F420 binding"/>
    <property type="evidence" value="ECO:0007669"/>
    <property type="project" value="TreeGrafter"/>
</dbReference>
<reference evidence="3 4" key="1">
    <citation type="submission" date="2016-03" db="EMBL/GenBank/DDBJ databases">
        <title>Complete genome sequence of a soil Actinobacterium, Nocardioides dokdonensis FR1436.</title>
        <authorList>
            <person name="Kwon S.-K."/>
            <person name="Kim K."/>
            <person name="Kim J.F."/>
        </authorList>
    </citation>
    <scope>NUCLEOTIDE SEQUENCE [LARGE SCALE GENOMIC DNA]</scope>
    <source>
        <strain evidence="3 4">FR1436</strain>
    </source>
</reference>
<keyword evidence="1" id="KW-0560">Oxidoreductase</keyword>
<dbReference type="RefSeq" id="WP_068112491.1">
    <property type="nucleotide sequence ID" value="NZ_CP015079.1"/>
</dbReference>
<dbReference type="EMBL" id="CP015079">
    <property type="protein sequence ID" value="ANH39902.1"/>
    <property type="molecule type" value="Genomic_DNA"/>
</dbReference>
<dbReference type="Gene3D" id="2.30.110.10">
    <property type="entry name" value="Electron Transport, Fmn-binding Protein, Chain A"/>
    <property type="match status" value="1"/>
</dbReference>
<sequence length="168" mass="18962">MAKQRTQVQMSEVEVDAFIAEQRSSTVATIGKDGGVHLVAMWYAWLDGHVYLETKAKSQKVVNLRRDPRMSFLVEAGHTYDQLRGVSLEGTGVVLDDEQLVWDVCVDVFERYNAPFTEEMRPFVEVMARNRVVVRLDAERVRSWDHRKLGLPEMPIGGSTSASVLPPA</sequence>
<dbReference type="SUPFAM" id="SSF50475">
    <property type="entry name" value="FMN-binding split barrel"/>
    <property type="match status" value="1"/>
</dbReference>
<keyword evidence="4" id="KW-1185">Reference proteome</keyword>
<dbReference type="PANTHER" id="PTHR35176">
    <property type="entry name" value="HEME OXYGENASE HI_0854-RELATED"/>
    <property type="match status" value="1"/>
</dbReference>
<evidence type="ECO:0000259" key="2">
    <source>
        <dbReference type="Pfam" id="PF01243"/>
    </source>
</evidence>
<evidence type="ECO:0000313" key="4">
    <source>
        <dbReference type="Proteomes" id="UP000077868"/>
    </source>
</evidence>
<dbReference type="PATRIC" id="fig|1300347.3.peg.3506"/>
<feature type="domain" description="Pyridoxamine 5'-phosphate oxidase N-terminal" evidence="2">
    <location>
        <begin position="14"/>
        <end position="144"/>
    </location>
</feature>
<proteinExistence type="predicted"/>
<dbReference type="InterPro" id="IPR011576">
    <property type="entry name" value="Pyridox_Oxase_N"/>
</dbReference>
<protein>
    <submittedName>
        <fullName evidence="3">Pyridoxamine 5'-phosphate oxidase</fullName>
    </submittedName>
</protein>
<evidence type="ECO:0000313" key="3">
    <source>
        <dbReference type="EMBL" id="ANH39902.1"/>
    </source>
</evidence>
<dbReference type="InterPro" id="IPR052019">
    <property type="entry name" value="F420H2_bilvrd_red/Heme_oxyg"/>
</dbReference>
<evidence type="ECO:0000256" key="1">
    <source>
        <dbReference type="ARBA" id="ARBA00023002"/>
    </source>
</evidence>
<dbReference type="InterPro" id="IPR012349">
    <property type="entry name" value="Split_barrel_FMN-bd"/>
</dbReference>
<dbReference type="Proteomes" id="UP000077868">
    <property type="component" value="Chromosome"/>
</dbReference>
<accession>A0A1A9GQI5</accession>
<organism evidence="3 4">
    <name type="scientific">Nocardioides dokdonensis FR1436</name>
    <dbReference type="NCBI Taxonomy" id="1300347"/>
    <lineage>
        <taxon>Bacteria</taxon>
        <taxon>Bacillati</taxon>
        <taxon>Actinomycetota</taxon>
        <taxon>Actinomycetes</taxon>
        <taxon>Propionibacteriales</taxon>
        <taxon>Nocardioidaceae</taxon>
        <taxon>Nocardioides</taxon>
    </lineage>
</organism>
<dbReference type="STRING" id="1300347.I601_3496"/>
<dbReference type="NCBIfam" id="TIGR03618">
    <property type="entry name" value="Rv1155_F420"/>
    <property type="match status" value="1"/>
</dbReference>
<name>A0A1A9GQI5_9ACTN</name>
<dbReference type="Pfam" id="PF01243">
    <property type="entry name" value="PNPOx_N"/>
    <property type="match status" value="1"/>
</dbReference>
<dbReference type="GO" id="GO:0016627">
    <property type="term" value="F:oxidoreductase activity, acting on the CH-CH group of donors"/>
    <property type="evidence" value="ECO:0007669"/>
    <property type="project" value="TreeGrafter"/>
</dbReference>
<gene>
    <name evidence="3" type="ORF">I601_3496</name>
</gene>